<evidence type="ECO:0000313" key="1">
    <source>
        <dbReference type="EMBL" id="OGY59136.1"/>
    </source>
</evidence>
<accession>A0A1G1Z532</accession>
<gene>
    <name evidence="1" type="ORF">A3F24_03210</name>
</gene>
<dbReference type="AlphaFoldDB" id="A0A1G1Z532"/>
<reference evidence="1 2" key="1">
    <citation type="journal article" date="2016" name="Nat. Commun.">
        <title>Thousands of microbial genomes shed light on interconnected biogeochemical processes in an aquifer system.</title>
        <authorList>
            <person name="Anantharaman K."/>
            <person name="Brown C.T."/>
            <person name="Hug L.A."/>
            <person name="Sharon I."/>
            <person name="Castelle C.J."/>
            <person name="Probst A.J."/>
            <person name="Thomas B.C."/>
            <person name="Singh A."/>
            <person name="Wilkins M.J."/>
            <person name="Karaoz U."/>
            <person name="Brodie E.L."/>
            <person name="Williams K.H."/>
            <person name="Hubbard S.S."/>
            <person name="Banfield J.F."/>
        </authorList>
    </citation>
    <scope>NUCLEOTIDE SEQUENCE [LARGE SCALE GENOMIC DNA]</scope>
</reference>
<name>A0A1G1Z532_9BACT</name>
<organism evidence="1 2">
    <name type="scientific">Candidatus Colwellbacteria bacterium RIFCSPHIGHO2_12_FULL_44_17</name>
    <dbReference type="NCBI Taxonomy" id="1797689"/>
    <lineage>
        <taxon>Bacteria</taxon>
        <taxon>Candidatus Colwelliibacteriota</taxon>
    </lineage>
</organism>
<proteinExistence type="predicted"/>
<sequence length="126" mass="14903">MSQVLSCSIRLVREPRLYPLMVFRNKLKGAVYSVQDKLDDRSEFNGQPSRLRIVRKHPRAQINFHPSSNRLIALFPVRYKDEPSELFFHDLFKSLKVELEGIRGINQAEFEFGETYLIPPWQVRKK</sequence>
<protein>
    <submittedName>
        <fullName evidence="1">Uncharacterized protein</fullName>
    </submittedName>
</protein>
<comment type="caution">
    <text evidence="1">The sequence shown here is derived from an EMBL/GenBank/DDBJ whole genome shotgun (WGS) entry which is preliminary data.</text>
</comment>
<dbReference type="Proteomes" id="UP000178515">
    <property type="component" value="Unassembled WGS sequence"/>
</dbReference>
<dbReference type="EMBL" id="MHIX01000023">
    <property type="protein sequence ID" value="OGY59136.1"/>
    <property type="molecule type" value="Genomic_DNA"/>
</dbReference>
<evidence type="ECO:0000313" key="2">
    <source>
        <dbReference type="Proteomes" id="UP000178515"/>
    </source>
</evidence>